<dbReference type="InterPro" id="IPR032836">
    <property type="entry name" value="DsrE2-like"/>
</dbReference>
<dbReference type="EMBL" id="RCOR01000014">
    <property type="protein sequence ID" value="RSN70024.1"/>
    <property type="molecule type" value="Genomic_DNA"/>
</dbReference>
<dbReference type="PANTHER" id="PTHR34655">
    <property type="entry name" value="CONSERVED WITHIN P. AEROPHILUM"/>
    <property type="match status" value="1"/>
</dbReference>
<dbReference type="RefSeq" id="WP_125740750.1">
    <property type="nucleotide sequence ID" value="NZ_RCOR01000014.1"/>
</dbReference>
<proteinExistence type="predicted"/>
<keyword evidence="1" id="KW-0812">Transmembrane</keyword>
<dbReference type="InterPro" id="IPR027396">
    <property type="entry name" value="DsrEFH-like"/>
</dbReference>
<evidence type="ECO:0000256" key="1">
    <source>
        <dbReference type="SAM" id="Phobius"/>
    </source>
</evidence>
<name>A0A3R9WZ78_9CREN</name>
<sequence length="155" mass="16840">MGKAKKLLIIASKGTLDMAYPPLILAQVGAAMGLEVGVFFTFWGLNIIRKDTVDKLKISPVGNPALGMPNILGILPGMTSLATSMMKKRIESIKMASIRDMIKECKELGVKFYACSNTVELMGLKREQLIDEVDDIVGATAFLEMASEDAIVLFI</sequence>
<dbReference type="PANTHER" id="PTHR34655:SF2">
    <property type="entry name" value="PEROXIREDOXIN FAMILY PROTEIN"/>
    <property type="match status" value="1"/>
</dbReference>
<keyword evidence="1" id="KW-0472">Membrane</keyword>
<dbReference type="AlphaFoldDB" id="A0A3R9WZ78"/>
<evidence type="ECO:0000313" key="3">
    <source>
        <dbReference type="Proteomes" id="UP000278149"/>
    </source>
</evidence>
<evidence type="ECO:0000313" key="2">
    <source>
        <dbReference type="EMBL" id="RSN70024.1"/>
    </source>
</evidence>
<gene>
    <name evidence="2" type="ORF">D9Q81_01535</name>
</gene>
<feature type="transmembrane region" description="Helical" evidence="1">
    <location>
        <begin position="20"/>
        <end position="45"/>
    </location>
</feature>
<dbReference type="SUPFAM" id="SSF75169">
    <property type="entry name" value="DsrEFH-like"/>
    <property type="match status" value="1"/>
</dbReference>
<keyword evidence="1" id="KW-1133">Transmembrane helix</keyword>
<dbReference type="Proteomes" id="UP000278149">
    <property type="component" value="Unassembled WGS sequence"/>
</dbReference>
<accession>A0A3R9WZ78</accession>
<reference evidence="2 3" key="1">
    <citation type="submission" date="2018-10" db="EMBL/GenBank/DDBJ databases">
        <title>Co-occurring genomic capacity for anaerobic methane metabolism and dissimilatory sulfite reduction discovered in the Korarchaeota.</title>
        <authorList>
            <person name="Mckay L.J."/>
            <person name="Dlakic M."/>
            <person name="Fields M.W."/>
            <person name="Delmont T.O."/>
            <person name="Eren A.M."/>
            <person name="Jay Z.J."/>
            <person name="Klingelsmith K.B."/>
            <person name="Rusch D.B."/>
            <person name="Inskeep W.P."/>
        </authorList>
    </citation>
    <scope>NUCLEOTIDE SEQUENCE [LARGE SCALE GENOMIC DNA]</scope>
    <source>
        <strain evidence="2 3">WS</strain>
    </source>
</reference>
<dbReference type="Gene3D" id="3.40.1260.10">
    <property type="entry name" value="DsrEFH-like"/>
    <property type="match status" value="1"/>
</dbReference>
<dbReference type="Pfam" id="PF13686">
    <property type="entry name" value="DrsE_2"/>
    <property type="match status" value="1"/>
</dbReference>
<comment type="caution">
    <text evidence="2">The sequence shown here is derived from an EMBL/GenBank/DDBJ whole genome shotgun (WGS) entry which is preliminary data.</text>
</comment>
<protein>
    <submittedName>
        <fullName evidence="2">Peroxiredoxin family protein</fullName>
    </submittedName>
</protein>
<organism evidence="2 3">
    <name type="scientific">Candidatus Korarchaeum cryptofilum</name>
    <dbReference type="NCBI Taxonomy" id="498846"/>
    <lineage>
        <taxon>Archaea</taxon>
        <taxon>Thermoproteota</taxon>
        <taxon>Candidatus Korarchaeia</taxon>
        <taxon>Candidatus Korarchaeales</taxon>
        <taxon>Candidatus Korarchaeaceae</taxon>
        <taxon>Candidatus Korarchaeum</taxon>
    </lineage>
</organism>